<accession>A0ABW3E0X3</accession>
<dbReference type="Proteomes" id="UP001597024">
    <property type="component" value="Unassembled WGS sequence"/>
</dbReference>
<protein>
    <recommendedName>
        <fullName evidence="1">N,N-dimethylformamidase alpha subunit domain-containing protein</fullName>
    </recommendedName>
</protein>
<evidence type="ECO:0000313" key="3">
    <source>
        <dbReference type="Proteomes" id="UP001597024"/>
    </source>
</evidence>
<reference evidence="3" key="1">
    <citation type="journal article" date="2019" name="Int. J. Syst. Evol. Microbiol.">
        <title>The Global Catalogue of Microorganisms (GCM) 10K type strain sequencing project: providing services to taxonomists for standard genome sequencing and annotation.</title>
        <authorList>
            <consortium name="The Broad Institute Genomics Platform"/>
            <consortium name="The Broad Institute Genome Sequencing Center for Infectious Disease"/>
            <person name="Wu L."/>
            <person name="Ma J."/>
        </authorList>
    </citation>
    <scope>NUCLEOTIDE SEQUENCE [LARGE SCALE GENOMIC DNA]</scope>
    <source>
        <strain evidence="3">CCUG 62974</strain>
    </source>
</reference>
<organism evidence="2 3">
    <name type="scientific">Streptosporangium algeriense</name>
    <dbReference type="NCBI Taxonomy" id="1682748"/>
    <lineage>
        <taxon>Bacteria</taxon>
        <taxon>Bacillati</taxon>
        <taxon>Actinomycetota</taxon>
        <taxon>Actinomycetes</taxon>
        <taxon>Streptosporangiales</taxon>
        <taxon>Streptosporangiaceae</taxon>
        <taxon>Streptosporangium</taxon>
    </lineage>
</organism>
<feature type="domain" description="N,N-dimethylformamidase alpha subunit" evidence="1">
    <location>
        <begin position="8"/>
        <end position="84"/>
    </location>
</feature>
<comment type="caution">
    <text evidence="2">The sequence shown here is derived from an EMBL/GenBank/DDBJ whole genome shotgun (WGS) entry which is preliminary data.</text>
</comment>
<dbReference type="Pfam" id="PF26354">
    <property type="entry name" value="DMF_alpha"/>
    <property type="match status" value="1"/>
</dbReference>
<proteinExistence type="predicted"/>
<keyword evidence="3" id="KW-1185">Reference proteome</keyword>
<evidence type="ECO:0000259" key="1">
    <source>
        <dbReference type="Pfam" id="PF26354"/>
    </source>
</evidence>
<dbReference type="EMBL" id="JBHTHX010001409">
    <property type="protein sequence ID" value="MFD0888608.1"/>
    <property type="molecule type" value="Genomic_DNA"/>
</dbReference>
<name>A0ABW3E0X3_9ACTN</name>
<sequence length="85" mass="10095">MESSVVGIRARFAERRVEQLRSLITEDLVTAWIHDPEAVHREPLRLLANFLGQRPATERLSVYEQTRREVWRLVRPPARRGETYR</sequence>
<dbReference type="InterPro" id="IPR058713">
    <property type="entry name" value="DMF_alpha_dom"/>
</dbReference>
<evidence type="ECO:0000313" key="2">
    <source>
        <dbReference type="EMBL" id="MFD0888608.1"/>
    </source>
</evidence>
<feature type="non-terminal residue" evidence="2">
    <location>
        <position position="85"/>
    </location>
</feature>
<gene>
    <name evidence="2" type="ORF">ACFQ08_29075</name>
</gene>